<evidence type="ECO:0000256" key="2">
    <source>
        <dbReference type="ARBA" id="ARBA00023125"/>
    </source>
</evidence>
<keyword evidence="4" id="KW-1133">Transmembrane helix</keyword>
<dbReference type="SMART" id="SM00342">
    <property type="entry name" value="HTH_ARAC"/>
    <property type="match status" value="1"/>
</dbReference>
<dbReference type="Gene3D" id="3.30.450.20">
    <property type="entry name" value="PAS domain"/>
    <property type="match status" value="1"/>
</dbReference>
<feature type="transmembrane region" description="Helical" evidence="4">
    <location>
        <begin position="15"/>
        <end position="38"/>
    </location>
</feature>
<proteinExistence type="predicted"/>
<dbReference type="Gene3D" id="1.10.10.60">
    <property type="entry name" value="Homeodomain-like"/>
    <property type="match status" value="2"/>
</dbReference>
<evidence type="ECO:0000313" key="7">
    <source>
        <dbReference type="Proteomes" id="UP001057877"/>
    </source>
</evidence>
<dbReference type="PANTHER" id="PTHR43280:SF2">
    <property type="entry name" value="HTH-TYPE TRANSCRIPTIONAL REGULATOR EXSA"/>
    <property type="match status" value="1"/>
</dbReference>
<dbReference type="InterPro" id="IPR018062">
    <property type="entry name" value="HTH_AraC-typ_CS"/>
</dbReference>
<evidence type="ECO:0000256" key="4">
    <source>
        <dbReference type="SAM" id="Phobius"/>
    </source>
</evidence>
<evidence type="ECO:0000256" key="1">
    <source>
        <dbReference type="ARBA" id="ARBA00023015"/>
    </source>
</evidence>
<sequence length="765" mass="86699">MKGNSFFHYSVYRKMLGNFVLLVAIAVLAVSSTLYFLFASRTEQTIGNHVISMLQQTSYASNIVHEQIETIGSHLLNNNRVITSLMNKQHSYVQDRDAMDILMDIQATYPFIKYLGIYNDYTKRYLNTAGTPFKLNELEKRHVADTSDMAYMSYFPQDLLPSYADPSAPPEHVLTFILRPDYALTSAYKGAIVIHVDEKYILSTIQSIGSGSDDVFVMDTGGLVLSHTDSRQFKRSFGELPYIQRILESGQTADHFKTEIDGRNQLVTYVKSSQLGWYFVSIKPYHTLIADISILRGYTSLIALAIIVLGGMTAYFATNKLYNPLGRLISKVHEATGTDSSDRKQKRNEFSLLSEAFSNVIDQATSVEAEKRQSLPVLKKTYLQHLLKATHADLSSTNVIHSAIDGHFASPFYTVVLAQIDRYEAFEQKHDQRKQGLFRFSVSNISSELLQKHARNEAIVVDERTLAILMLPEAPLEPGGLLLTLAEIQEVIQSYFHFTVTFSIGDTVSDRNEVHHSFASALEYANDRFFLGSKSIIHAELVLRRQTFHAYPASAEKKLSEALRLNHAGKIDQALGLFSRQLREMSYYQAILSANQLLNVLLRDFDGTLPIMQDYSKEYFDTVNALQKQETLEEVQELLRNFCRLISVLAEKKQTSKSDSLIDSICAYLQERYQEPDLGIETIAVDVQLSPGYLGKLFRSHTQMSFNDYLKNIRMEEAKKLLLTTGEPVAAISEKVGILNTTYFFTLFKKTYGFSPAQFREQHGK</sequence>
<keyword evidence="1" id="KW-0805">Transcription regulation</keyword>
<evidence type="ECO:0000313" key="6">
    <source>
        <dbReference type="EMBL" id="UVI29346.1"/>
    </source>
</evidence>
<dbReference type="PANTHER" id="PTHR43280">
    <property type="entry name" value="ARAC-FAMILY TRANSCRIPTIONAL REGULATOR"/>
    <property type="match status" value="1"/>
</dbReference>
<dbReference type="RefSeq" id="WP_258385435.1">
    <property type="nucleotide sequence ID" value="NZ_CP091430.1"/>
</dbReference>
<dbReference type="Proteomes" id="UP001057877">
    <property type="component" value="Chromosome"/>
</dbReference>
<dbReference type="Pfam" id="PF12833">
    <property type="entry name" value="HTH_18"/>
    <property type="match status" value="1"/>
</dbReference>
<dbReference type="EMBL" id="CP091430">
    <property type="protein sequence ID" value="UVI29346.1"/>
    <property type="molecule type" value="Genomic_DNA"/>
</dbReference>
<keyword evidence="7" id="KW-1185">Reference proteome</keyword>
<evidence type="ECO:0000259" key="5">
    <source>
        <dbReference type="PROSITE" id="PS01124"/>
    </source>
</evidence>
<dbReference type="InterPro" id="IPR018060">
    <property type="entry name" value="HTH_AraC"/>
</dbReference>
<feature type="transmembrane region" description="Helical" evidence="4">
    <location>
        <begin position="298"/>
        <end position="317"/>
    </location>
</feature>
<dbReference type="PROSITE" id="PS00041">
    <property type="entry name" value="HTH_ARAC_FAMILY_1"/>
    <property type="match status" value="1"/>
</dbReference>
<protein>
    <submittedName>
        <fullName evidence="6">Helix-turn-helix domain-containing protein</fullName>
    </submittedName>
</protein>
<feature type="domain" description="HTH araC/xylS-type" evidence="5">
    <location>
        <begin position="663"/>
        <end position="762"/>
    </location>
</feature>
<gene>
    <name evidence="6" type="ORF">L1F29_28610</name>
</gene>
<keyword evidence="3" id="KW-0804">Transcription</keyword>
<keyword evidence="4" id="KW-0472">Membrane</keyword>
<keyword evidence="2" id="KW-0238">DNA-binding</keyword>
<dbReference type="PROSITE" id="PS01124">
    <property type="entry name" value="HTH_ARAC_FAMILY_2"/>
    <property type="match status" value="1"/>
</dbReference>
<name>A0ABY5S612_9BACL</name>
<organism evidence="6 7">
    <name type="scientific">Paenibacillus spongiae</name>
    <dbReference type="NCBI Taxonomy" id="2909671"/>
    <lineage>
        <taxon>Bacteria</taxon>
        <taxon>Bacillati</taxon>
        <taxon>Bacillota</taxon>
        <taxon>Bacilli</taxon>
        <taxon>Bacillales</taxon>
        <taxon>Paenibacillaceae</taxon>
        <taxon>Paenibacillus</taxon>
    </lineage>
</organism>
<accession>A0ABY5S612</accession>
<reference evidence="6" key="1">
    <citation type="submission" date="2022-01" db="EMBL/GenBank/DDBJ databases">
        <title>Paenibacillus spongiae sp. nov., isolated from marine sponge.</title>
        <authorList>
            <person name="Li Z."/>
            <person name="Zhang M."/>
        </authorList>
    </citation>
    <scope>NUCLEOTIDE SEQUENCE</scope>
    <source>
        <strain evidence="6">PHS-Z3</strain>
    </source>
</reference>
<dbReference type="SUPFAM" id="SSF46689">
    <property type="entry name" value="Homeodomain-like"/>
    <property type="match status" value="2"/>
</dbReference>
<keyword evidence="4" id="KW-0812">Transmembrane</keyword>
<dbReference type="InterPro" id="IPR009057">
    <property type="entry name" value="Homeodomain-like_sf"/>
</dbReference>
<evidence type="ECO:0000256" key="3">
    <source>
        <dbReference type="ARBA" id="ARBA00023163"/>
    </source>
</evidence>